<proteinExistence type="predicted"/>
<feature type="region of interest" description="Disordered" evidence="1">
    <location>
        <begin position="326"/>
        <end position="365"/>
    </location>
</feature>
<protein>
    <recommendedName>
        <fullName evidence="5">Transmembrane protein</fullName>
    </recommendedName>
</protein>
<feature type="compositionally biased region" description="Basic and acidic residues" evidence="1">
    <location>
        <begin position="338"/>
        <end position="350"/>
    </location>
</feature>
<accession>A0A1R2C827</accession>
<dbReference type="EMBL" id="MPUH01000245">
    <property type="protein sequence ID" value="OMJ85174.1"/>
    <property type="molecule type" value="Genomic_DNA"/>
</dbReference>
<feature type="transmembrane region" description="Helical" evidence="2">
    <location>
        <begin position="23"/>
        <end position="49"/>
    </location>
</feature>
<reference evidence="3 4" key="1">
    <citation type="submission" date="2016-11" db="EMBL/GenBank/DDBJ databases">
        <title>The macronuclear genome of Stentor coeruleus: a giant cell with tiny introns.</title>
        <authorList>
            <person name="Slabodnick M."/>
            <person name="Ruby J.G."/>
            <person name="Reiff S.B."/>
            <person name="Swart E.C."/>
            <person name="Gosai S."/>
            <person name="Prabakaran S."/>
            <person name="Witkowska E."/>
            <person name="Larue G.E."/>
            <person name="Fisher S."/>
            <person name="Freeman R.M."/>
            <person name="Gunawardena J."/>
            <person name="Chu W."/>
            <person name="Stover N.A."/>
            <person name="Gregory B.D."/>
            <person name="Nowacki M."/>
            <person name="Derisi J."/>
            <person name="Roy S.W."/>
            <person name="Marshall W.F."/>
            <person name="Sood P."/>
        </authorList>
    </citation>
    <scope>NUCLEOTIDE SEQUENCE [LARGE SCALE GENOMIC DNA]</scope>
    <source>
        <strain evidence="3">WM001</strain>
    </source>
</reference>
<organism evidence="3 4">
    <name type="scientific">Stentor coeruleus</name>
    <dbReference type="NCBI Taxonomy" id="5963"/>
    <lineage>
        <taxon>Eukaryota</taxon>
        <taxon>Sar</taxon>
        <taxon>Alveolata</taxon>
        <taxon>Ciliophora</taxon>
        <taxon>Postciliodesmatophora</taxon>
        <taxon>Heterotrichea</taxon>
        <taxon>Heterotrichida</taxon>
        <taxon>Stentoridae</taxon>
        <taxon>Stentor</taxon>
    </lineage>
</organism>
<keyword evidence="2" id="KW-0812">Transmembrane</keyword>
<dbReference type="AlphaFoldDB" id="A0A1R2C827"/>
<name>A0A1R2C827_9CILI</name>
<gene>
    <name evidence="3" type="ORF">SteCoe_13568</name>
</gene>
<evidence type="ECO:0000256" key="2">
    <source>
        <dbReference type="SAM" id="Phobius"/>
    </source>
</evidence>
<comment type="caution">
    <text evidence="3">The sequence shown here is derived from an EMBL/GenBank/DDBJ whole genome shotgun (WGS) entry which is preliminary data.</text>
</comment>
<evidence type="ECO:0000313" key="4">
    <source>
        <dbReference type="Proteomes" id="UP000187209"/>
    </source>
</evidence>
<evidence type="ECO:0000313" key="3">
    <source>
        <dbReference type="EMBL" id="OMJ85174.1"/>
    </source>
</evidence>
<keyword evidence="2" id="KW-0472">Membrane</keyword>
<keyword evidence="4" id="KW-1185">Reference proteome</keyword>
<evidence type="ECO:0000256" key="1">
    <source>
        <dbReference type="SAM" id="MobiDB-lite"/>
    </source>
</evidence>
<feature type="transmembrane region" description="Helical" evidence="2">
    <location>
        <begin position="213"/>
        <end position="232"/>
    </location>
</feature>
<feature type="transmembrane region" description="Helical" evidence="2">
    <location>
        <begin position="165"/>
        <end position="186"/>
    </location>
</feature>
<sequence length="365" mass="42508">MVKFEYFEKGHKKDVQIKKNRRTIVSSCCAIFFTFFCIYFSSFMCYVAGSTFNQIWTNGDSEFKYKSSISGPSEDVKVVFYSNSSAKLDFYSTMNEPYFEVHCNSTQTFLDCYDNCIGECEFFKEWNDSWKIIQLGFYPSLGFYVIAYILYRLGWKTGRECYPKLIGIVSIIPPVILIITIITWVIKMNIRTEKTYHNVFYYNHSPVTADEGFIAFIIAFSIMPICIVVFILQSKKMLAAFKKANLRRKMQLSEQQSSAIGVIQPSPAFELKREPDELAFSNEVQGLETNLIDQPSSEPNFTNQPPFYITSQPKEVLEEKELKKTENFMHPPEIPPDYCHDDFMHNDRINRSVSQSFDDDDEYKN</sequence>
<evidence type="ECO:0008006" key="5">
    <source>
        <dbReference type="Google" id="ProtNLM"/>
    </source>
</evidence>
<keyword evidence="2" id="KW-1133">Transmembrane helix</keyword>
<dbReference type="Proteomes" id="UP000187209">
    <property type="component" value="Unassembled WGS sequence"/>
</dbReference>
<feature type="transmembrane region" description="Helical" evidence="2">
    <location>
        <begin position="132"/>
        <end position="153"/>
    </location>
</feature>